<evidence type="ECO:0000259" key="1">
    <source>
        <dbReference type="PROSITE" id="PS50227"/>
    </source>
</evidence>
<evidence type="ECO:0000313" key="2">
    <source>
        <dbReference type="EMBL" id="CEK47959.1"/>
    </source>
</evidence>
<accession>A0A0B6XVP2</accession>
<dbReference type="SUPFAM" id="SSF111418">
    <property type="entry name" value="Hormone receptor domain"/>
    <property type="match status" value="1"/>
</dbReference>
<dbReference type="GO" id="GO:0004930">
    <property type="term" value="F:G protein-coupled receptor activity"/>
    <property type="evidence" value="ECO:0007669"/>
    <property type="project" value="InterPro"/>
</dbReference>
<dbReference type="InterPro" id="IPR036445">
    <property type="entry name" value="GPCR_2_extracell_dom_sf"/>
</dbReference>
<dbReference type="GO" id="GO:0016020">
    <property type="term" value="C:membrane"/>
    <property type="evidence" value="ECO:0007669"/>
    <property type="project" value="InterPro"/>
</dbReference>
<protein>
    <recommendedName>
        <fullName evidence="1">G-protein coupled receptors family 2 profile 1 domain-containing protein</fullName>
    </recommendedName>
</protein>
<gene>
    <name evidence="2" type="primary">ORF2759</name>
</gene>
<dbReference type="Gene3D" id="4.10.1240.10">
    <property type="entry name" value="GPCR, family 2, extracellular hormone receptor domain"/>
    <property type="match status" value="1"/>
</dbReference>
<reference evidence="2" key="1">
    <citation type="submission" date="2014-12" db="EMBL/GenBank/DDBJ databases">
        <title>Insight into the proteome of Arion vulgaris.</title>
        <authorList>
            <person name="Aradska J."/>
            <person name="Bulat T."/>
            <person name="Smidak R."/>
            <person name="Sarate P."/>
            <person name="Gangsoo J."/>
            <person name="Sialana F."/>
            <person name="Bilban M."/>
            <person name="Lubec G."/>
        </authorList>
    </citation>
    <scope>NUCLEOTIDE SEQUENCE</scope>
    <source>
        <tissue evidence="2">Skin</tissue>
    </source>
</reference>
<name>A0A0B6XVP2_9EUPU</name>
<dbReference type="AlphaFoldDB" id="A0A0B6XVP2"/>
<proteinExistence type="predicted"/>
<sequence>MSNWMGSNRPVSVLSLDEQRRQLISEYKRCELRIGQDPYKLTGLFCNRTWDNILCWP</sequence>
<dbReference type="InterPro" id="IPR001879">
    <property type="entry name" value="GPCR_2_extracellular_dom"/>
</dbReference>
<feature type="domain" description="G-protein coupled receptors family 2 profile 1" evidence="1">
    <location>
        <begin position="29"/>
        <end position="57"/>
    </location>
</feature>
<dbReference type="PROSITE" id="PS50227">
    <property type="entry name" value="G_PROTEIN_RECEP_F2_3"/>
    <property type="match status" value="1"/>
</dbReference>
<feature type="non-terminal residue" evidence="2">
    <location>
        <position position="57"/>
    </location>
</feature>
<organism evidence="2">
    <name type="scientific">Arion vulgaris</name>
    <dbReference type="NCBI Taxonomy" id="1028688"/>
    <lineage>
        <taxon>Eukaryota</taxon>
        <taxon>Metazoa</taxon>
        <taxon>Spiralia</taxon>
        <taxon>Lophotrochozoa</taxon>
        <taxon>Mollusca</taxon>
        <taxon>Gastropoda</taxon>
        <taxon>Heterobranchia</taxon>
        <taxon>Euthyneura</taxon>
        <taxon>Panpulmonata</taxon>
        <taxon>Eupulmonata</taxon>
        <taxon>Stylommatophora</taxon>
        <taxon>Helicina</taxon>
        <taxon>Arionoidea</taxon>
        <taxon>Arionidae</taxon>
        <taxon>Arion</taxon>
    </lineage>
</organism>
<dbReference type="EMBL" id="HACG01001094">
    <property type="protein sequence ID" value="CEK47959.1"/>
    <property type="molecule type" value="Transcribed_RNA"/>
</dbReference>